<accession>A0A8J7W5R8</accession>
<comment type="caution">
    <text evidence="1">The sequence shown here is derived from an EMBL/GenBank/DDBJ whole genome shotgun (WGS) entry which is preliminary data.</text>
</comment>
<evidence type="ECO:0000313" key="1">
    <source>
        <dbReference type="EMBL" id="MBR1368063.1"/>
    </source>
</evidence>
<name>A0A8J7W5R8_9EURY</name>
<reference evidence="1" key="1">
    <citation type="submission" date="2014-12" db="EMBL/GenBank/DDBJ databases">
        <authorList>
            <person name="Huang H.-H."/>
            <person name="Chen S.-C."/>
            <person name="Lai M.-C."/>
        </authorList>
    </citation>
    <scope>NUCLEOTIDE SEQUENCE</scope>
    <source>
        <strain evidence="1">K1F9705b</strain>
    </source>
</reference>
<proteinExistence type="predicted"/>
<dbReference type="Gene3D" id="3.40.190.10">
    <property type="entry name" value="Periplasmic binding protein-like II"/>
    <property type="match status" value="1"/>
</dbReference>
<organism evidence="1 2">
    <name type="scientific">Methanocalculus chunghsingensis</name>
    <dbReference type="NCBI Taxonomy" id="156457"/>
    <lineage>
        <taxon>Archaea</taxon>
        <taxon>Methanobacteriati</taxon>
        <taxon>Methanobacteriota</taxon>
        <taxon>Stenosarchaea group</taxon>
        <taxon>Methanomicrobia</taxon>
        <taxon>Methanomicrobiales</taxon>
        <taxon>Methanocalculaceae</taxon>
        <taxon>Methanocalculus</taxon>
    </lineage>
</organism>
<keyword evidence="2" id="KW-1185">Reference proteome</keyword>
<dbReference type="EMBL" id="JWHL01000001">
    <property type="protein sequence ID" value="MBR1368063.1"/>
    <property type="molecule type" value="Genomic_DNA"/>
</dbReference>
<dbReference type="AlphaFoldDB" id="A0A8J7W5R8"/>
<dbReference type="RefSeq" id="WP_246495905.1">
    <property type="nucleotide sequence ID" value="NZ_JWHL01000001.1"/>
</dbReference>
<sequence length="404" mass="43306">MKQIMLVSLAVLLGLTLLITGCVDEAPVQPPNGASEVGIMYTATGQMPVLLSTGQIDGYMVWQPFVSVAEVSGIGTVVSYSQDLPPAGTWTDHTCDALSAREDFIAANPDLVNAIAALLILSGDYVQENPDRAAEVSADWLFGGGDMTFGDVKVSSQDVLAHSIPTIRFSTEPSEDWLQSNDRFIEALRDIGYLTGSLKDASPGEVRDTLYDFSHYEAARAMVDAGEITTPEKRTRPMSIGYLPSDHDAPLFVAIKDWEHFHENFGIALKPRTTAPGKVDVADLIVNGEIITEVRLVQGEGGAQLMTLMGTDAIQMSYAGTPPTISAVDKGMPIKILLPTQNEGSGLVVAASAPVDDWDSFIAWADARSAEGRPLRIAAPIRGSIQDVQIKYALQDSGLVVKEV</sequence>
<dbReference type="Proteomes" id="UP000730161">
    <property type="component" value="Unassembled WGS sequence"/>
</dbReference>
<dbReference type="PANTHER" id="PTHR30024">
    <property type="entry name" value="ALIPHATIC SULFONATES-BINDING PROTEIN-RELATED"/>
    <property type="match status" value="1"/>
</dbReference>
<dbReference type="SUPFAM" id="SSF53850">
    <property type="entry name" value="Periplasmic binding protein-like II"/>
    <property type="match status" value="2"/>
</dbReference>
<evidence type="ECO:0000313" key="2">
    <source>
        <dbReference type="Proteomes" id="UP000730161"/>
    </source>
</evidence>
<dbReference type="Pfam" id="PF13379">
    <property type="entry name" value="NMT1_2"/>
    <property type="match status" value="2"/>
</dbReference>
<gene>
    <name evidence="1" type="ORF">RJ53_00570</name>
</gene>
<protein>
    <submittedName>
        <fullName evidence="1">Molecular chaperone GroEL</fullName>
    </submittedName>
</protein>
<dbReference type="PROSITE" id="PS51257">
    <property type="entry name" value="PROKAR_LIPOPROTEIN"/>
    <property type="match status" value="1"/>
</dbReference>
<dbReference type="PANTHER" id="PTHR30024:SF42">
    <property type="entry name" value="ALIPHATIC SULFONATES-BINDING PROTEIN-RELATED"/>
    <property type="match status" value="1"/>
</dbReference>